<dbReference type="Proteomes" id="UP000317650">
    <property type="component" value="Chromosome 5"/>
</dbReference>
<accession>A0A4S8JTD7</accession>
<sequence>MEFFEGASTVRLRSIHNTYLVADEYSQHVRLDRDGSCGGARWTVEIFTYIGEQRRLRLKSFYGRYLAAHRTETTFLNLTGKKVFQEAPLCFGPRVNWLPLRDGCRVRLKCVFDQFLRANAGPPPWRNSVTVDTPSFPYTRYWILWDVEFLETPAHPPVSPVHICGGASCSSSTVASDAAAASSITIQYKVADDAGNVDESSGRRTLTFAAGGSIAMLKRKLQEETGLVNIDVCSRSPTDSSLVPINLPPPPDCPHIQVVVVKANSNGESHPFSVLSFLGQQ</sequence>
<dbReference type="EMBL" id="PYDT01000003">
    <property type="protein sequence ID" value="THU65400.1"/>
    <property type="molecule type" value="Genomic_DNA"/>
</dbReference>
<name>A0A4S8JTD7_MUSBA</name>
<gene>
    <name evidence="2" type="ORF">C4D60_Mb05t03230</name>
</gene>
<organism evidence="2 3">
    <name type="scientific">Musa balbisiana</name>
    <name type="common">Banana</name>
    <dbReference type="NCBI Taxonomy" id="52838"/>
    <lineage>
        <taxon>Eukaryota</taxon>
        <taxon>Viridiplantae</taxon>
        <taxon>Streptophyta</taxon>
        <taxon>Embryophyta</taxon>
        <taxon>Tracheophyta</taxon>
        <taxon>Spermatophyta</taxon>
        <taxon>Magnoliopsida</taxon>
        <taxon>Liliopsida</taxon>
        <taxon>Zingiberales</taxon>
        <taxon>Musaceae</taxon>
        <taxon>Musa</taxon>
    </lineage>
</organism>
<dbReference type="PANTHER" id="PTHR31205">
    <property type="entry name" value="ACTIN CROSS-LINKING PROTEIN (DUF569)"/>
    <property type="match status" value="1"/>
</dbReference>
<dbReference type="Pfam" id="PF04601">
    <property type="entry name" value="DUF569"/>
    <property type="match status" value="1"/>
</dbReference>
<evidence type="ECO:0000313" key="2">
    <source>
        <dbReference type="EMBL" id="THU65400.1"/>
    </source>
</evidence>
<evidence type="ECO:0000259" key="1">
    <source>
        <dbReference type="Pfam" id="PF04601"/>
    </source>
</evidence>
<dbReference type="InterPro" id="IPR008999">
    <property type="entry name" value="Actin-crosslinking"/>
</dbReference>
<reference evidence="2 3" key="1">
    <citation type="journal article" date="2019" name="Nat. Plants">
        <title>Genome sequencing of Musa balbisiana reveals subgenome evolution and function divergence in polyploid bananas.</title>
        <authorList>
            <person name="Yao X."/>
        </authorList>
    </citation>
    <scope>NUCLEOTIDE SEQUENCE [LARGE SCALE GENOMIC DNA]</scope>
    <source>
        <strain evidence="3">cv. DH-PKW</strain>
        <tissue evidence="2">Leaves</tissue>
    </source>
</reference>
<dbReference type="SUPFAM" id="SSF50405">
    <property type="entry name" value="Actin-crosslinking proteins"/>
    <property type="match status" value="1"/>
</dbReference>
<dbReference type="InterPro" id="IPR007679">
    <property type="entry name" value="DUF569"/>
</dbReference>
<protein>
    <recommendedName>
        <fullName evidence="1">DUF569 domain-containing protein</fullName>
    </recommendedName>
</protein>
<dbReference type="STRING" id="52838.A0A4S8JTD7"/>
<comment type="caution">
    <text evidence="2">The sequence shown here is derived from an EMBL/GenBank/DDBJ whole genome shotgun (WGS) entry which is preliminary data.</text>
</comment>
<evidence type="ECO:0000313" key="3">
    <source>
        <dbReference type="Proteomes" id="UP000317650"/>
    </source>
</evidence>
<feature type="domain" description="DUF569" evidence="1">
    <location>
        <begin position="1"/>
        <end position="145"/>
    </location>
</feature>
<dbReference type="PANTHER" id="PTHR31205:SF69">
    <property type="entry name" value="ACTIN CROSS-LINKING PROTEIN (DUF569)"/>
    <property type="match status" value="1"/>
</dbReference>
<dbReference type="Gene3D" id="2.80.10.50">
    <property type="match status" value="1"/>
</dbReference>
<dbReference type="CDD" id="cd23340">
    <property type="entry name" value="beta-trefoil_FSCN_ACP-like"/>
    <property type="match status" value="1"/>
</dbReference>
<dbReference type="AlphaFoldDB" id="A0A4S8JTD7"/>
<proteinExistence type="predicted"/>
<keyword evidence="3" id="KW-1185">Reference proteome</keyword>